<dbReference type="Pfam" id="PF09563">
    <property type="entry name" value="RE_LlaJI"/>
    <property type="match status" value="1"/>
</dbReference>
<dbReference type="EMBL" id="AQGV01000014">
    <property type="protein sequence ID" value="MBE0369895.1"/>
    <property type="molecule type" value="Genomic_DNA"/>
</dbReference>
<evidence type="ECO:0008006" key="3">
    <source>
        <dbReference type="Google" id="ProtNLM"/>
    </source>
</evidence>
<evidence type="ECO:0000313" key="2">
    <source>
        <dbReference type="Proteomes" id="UP000615755"/>
    </source>
</evidence>
<gene>
    <name evidence="1" type="ORF">PAUR_a4491</name>
</gene>
<comment type="caution">
    <text evidence="1">The sequence shown here is derived from an EMBL/GenBank/DDBJ whole genome shotgun (WGS) entry which is preliminary data.</text>
</comment>
<keyword evidence="2" id="KW-1185">Reference proteome</keyword>
<organism evidence="1 2">
    <name type="scientific">Pseudoalteromonas aurantia 208</name>
    <dbReference type="NCBI Taxonomy" id="1314867"/>
    <lineage>
        <taxon>Bacteria</taxon>
        <taxon>Pseudomonadati</taxon>
        <taxon>Pseudomonadota</taxon>
        <taxon>Gammaproteobacteria</taxon>
        <taxon>Alteromonadales</taxon>
        <taxon>Pseudoalteromonadaceae</taxon>
        <taxon>Pseudoalteromonas</taxon>
    </lineage>
</organism>
<protein>
    <recommendedName>
        <fullName evidence="3">LlaJI family restriction endonuclease</fullName>
    </recommendedName>
</protein>
<evidence type="ECO:0000313" key="1">
    <source>
        <dbReference type="EMBL" id="MBE0369895.1"/>
    </source>
</evidence>
<reference evidence="1 2" key="1">
    <citation type="submission" date="2015-03" db="EMBL/GenBank/DDBJ databases">
        <title>Genome sequence of Pseudoalteromonas aurantia.</title>
        <authorList>
            <person name="Xie B.-B."/>
            <person name="Rong J.-C."/>
            <person name="Qin Q.-L."/>
            <person name="Zhang Y.-Z."/>
        </authorList>
    </citation>
    <scope>NUCLEOTIDE SEQUENCE [LARGE SCALE GENOMIC DNA]</scope>
    <source>
        <strain evidence="1 2">208</strain>
    </source>
</reference>
<proteinExistence type="predicted"/>
<accession>A0ABR9EFV5</accession>
<dbReference type="RefSeq" id="WP_192509079.1">
    <property type="nucleotide sequence ID" value="NZ_AQGV01000014.1"/>
</dbReference>
<sequence>MRKLHLFEDRQSIVKTMPNKLVQNLNKQGLLYGSEQKVMFCGLINFDDQIAVFLPRNSNYVKVDESSTKKVCATLLKALRRYLDGKDNAISADELVDEGIHGQEYLGLIFSLFEDYFNNGLFTRRISQRKVNSGKVDWNRTIKQSIPYMSGESSVYLELAGSIKRVYSNCETAKIHAEVLRNLDQKVGWLINDDDGVVTKQLIDVPVSSMNNDAKLYHLNNELTRAYSDRDIYLIKQLISYLKLESISQKSDFSIGVKRFEGMWEHMLLKALKNVFPVNKKLAKPVYQINGELKLASRKGQRTDIVLRDPETKDFTVIDAKYYSAKSLETVPGWPDLVKQFFYAKAVKSIYPENNVSNMFIFPGMGGPIDSAHMAEPNRATIQKENLLNEYPAITCHYLDPINLITIFVESKIVELMSVLNKR</sequence>
<name>A0ABR9EFV5_9GAMM</name>
<dbReference type="InterPro" id="IPR018579">
    <property type="entry name" value="Restrct_endonuc_II_LlaJI"/>
</dbReference>
<dbReference type="Proteomes" id="UP000615755">
    <property type="component" value="Unassembled WGS sequence"/>
</dbReference>